<reference evidence="6" key="1">
    <citation type="submission" date="2020-03" db="EMBL/GenBank/DDBJ databases">
        <title>Draft sequencing of Paenibacilllus sp. S3N08.</title>
        <authorList>
            <person name="Kim D.-U."/>
        </authorList>
    </citation>
    <scope>NUCLEOTIDE SEQUENCE</scope>
    <source>
        <strain evidence="6">S3N08</strain>
    </source>
</reference>
<comment type="similarity">
    <text evidence="1 5">Belongs to the PanB family.</text>
</comment>
<dbReference type="InterPro" id="IPR040442">
    <property type="entry name" value="Pyrv_kinase-like_dom_sf"/>
</dbReference>
<dbReference type="EMBL" id="JAAOIW010000001">
    <property type="protein sequence ID" value="NHN28688.1"/>
    <property type="molecule type" value="Genomic_DNA"/>
</dbReference>
<dbReference type="InterPro" id="IPR003700">
    <property type="entry name" value="Pantoate_hydroxy_MeTrfase"/>
</dbReference>
<keyword evidence="5" id="KW-0460">Magnesium</keyword>
<evidence type="ECO:0000313" key="7">
    <source>
        <dbReference type="Proteomes" id="UP001165962"/>
    </source>
</evidence>
<keyword evidence="4 5" id="KW-0808">Transferase</keyword>
<comment type="function">
    <text evidence="5">Catalyzes the reversible reaction in which hydroxymethyl group from 5,10-methylenetetrahydrofolate is transferred onto alpha-ketoisovalerate to form ketopantoate.</text>
</comment>
<dbReference type="PANTHER" id="PTHR20881:SF0">
    <property type="entry name" value="3-METHYL-2-OXOBUTANOATE HYDROXYMETHYLTRANSFERASE"/>
    <property type="match status" value="1"/>
</dbReference>
<sequence>MEKRRANTTTKFKKMKESGIPISMITAYDYPSALLAEEAGIDAILVGDSLGNVVLGYESTIPVTIEDMIYHTRSVVRAATSTFVVTDLPFMTYHGSTDMTLRNAARIMQEGLATAVKMEGGLEIIESVQACTRAGIPVMGHIGLTPQSIHQIGGYKIQGKSSEQANRLIEEAKGLEQAGAFAIVLELVTEELAAYITEQLSIPTIGIGAGPRCDGQVLVFHDAMGYGSDIAPKKFVKAYADIGNDIRSGLKQYVAEVKARSFPTQEQAFHMDDVLAAGLYGNQGINKK</sequence>
<proteinExistence type="inferred from homology"/>
<feature type="binding site" evidence="5">
    <location>
        <position position="87"/>
    </location>
    <ligand>
        <name>Mg(2+)</name>
        <dbReference type="ChEBI" id="CHEBI:18420"/>
    </ligand>
</feature>
<comment type="catalytic activity">
    <reaction evidence="5">
        <text>(6R)-5,10-methylene-5,6,7,8-tetrahydrofolate + 3-methyl-2-oxobutanoate + H2O = 2-dehydropantoate + (6S)-5,6,7,8-tetrahydrofolate</text>
        <dbReference type="Rhea" id="RHEA:11824"/>
        <dbReference type="ChEBI" id="CHEBI:11561"/>
        <dbReference type="ChEBI" id="CHEBI:11851"/>
        <dbReference type="ChEBI" id="CHEBI:15377"/>
        <dbReference type="ChEBI" id="CHEBI:15636"/>
        <dbReference type="ChEBI" id="CHEBI:57453"/>
        <dbReference type="EC" id="2.1.2.11"/>
    </reaction>
</comment>
<feature type="binding site" evidence="5">
    <location>
        <position position="119"/>
    </location>
    <ligand>
        <name>Mg(2+)</name>
        <dbReference type="ChEBI" id="CHEBI:18420"/>
    </ligand>
</feature>
<evidence type="ECO:0000313" key="6">
    <source>
        <dbReference type="EMBL" id="NHN28688.1"/>
    </source>
</evidence>
<comment type="subunit">
    <text evidence="2 5">Homodecamer; pentamer of dimers.</text>
</comment>
<keyword evidence="5" id="KW-0479">Metal-binding</keyword>
<comment type="cofactor">
    <cofactor evidence="5">
        <name>Mg(2+)</name>
        <dbReference type="ChEBI" id="CHEBI:18420"/>
    </cofactor>
    <text evidence="5">Binds 1 Mg(2+) ion per subunit.</text>
</comment>
<dbReference type="SUPFAM" id="SSF51621">
    <property type="entry name" value="Phosphoenolpyruvate/pyruvate domain"/>
    <property type="match status" value="1"/>
</dbReference>
<dbReference type="Pfam" id="PF02548">
    <property type="entry name" value="Pantoate_transf"/>
    <property type="match status" value="1"/>
</dbReference>
<comment type="caution">
    <text evidence="6">The sequence shown here is derived from an EMBL/GenBank/DDBJ whole genome shotgun (WGS) entry which is preliminary data.</text>
</comment>
<evidence type="ECO:0000256" key="5">
    <source>
        <dbReference type="HAMAP-Rule" id="MF_00156"/>
    </source>
</evidence>
<keyword evidence="3 5" id="KW-0566">Pantothenate biosynthesis</keyword>
<dbReference type="Proteomes" id="UP001165962">
    <property type="component" value="Unassembled WGS sequence"/>
</dbReference>
<keyword evidence="7" id="KW-1185">Reference proteome</keyword>
<evidence type="ECO:0000256" key="2">
    <source>
        <dbReference type="ARBA" id="ARBA00011424"/>
    </source>
</evidence>
<accession>A0ABX0IYB0</accession>
<dbReference type="HAMAP" id="MF_00156">
    <property type="entry name" value="PanB"/>
    <property type="match status" value="1"/>
</dbReference>
<name>A0ABX0IYB0_9BACL</name>
<dbReference type="NCBIfam" id="NF001452">
    <property type="entry name" value="PRK00311.1"/>
    <property type="match status" value="1"/>
</dbReference>
<evidence type="ECO:0000256" key="1">
    <source>
        <dbReference type="ARBA" id="ARBA00008676"/>
    </source>
</evidence>
<dbReference type="GO" id="GO:0003864">
    <property type="term" value="F:3-methyl-2-oxobutanoate hydroxymethyltransferase activity"/>
    <property type="evidence" value="ECO:0007669"/>
    <property type="project" value="UniProtKB-EC"/>
</dbReference>
<keyword evidence="5" id="KW-0963">Cytoplasm</keyword>
<dbReference type="Gene3D" id="3.20.20.60">
    <property type="entry name" value="Phosphoenolpyruvate-binding domains"/>
    <property type="match status" value="1"/>
</dbReference>
<feature type="binding site" evidence="5">
    <location>
        <position position="117"/>
    </location>
    <ligand>
        <name>3-methyl-2-oxobutanoate</name>
        <dbReference type="ChEBI" id="CHEBI:11851"/>
    </ligand>
</feature>
<evidence type="ECO:0000256" key="4">
    <source>
        <dbReference type="ARBA" id="ARBA00022679"/>
    </source>
</evidence>
<feature type="active site" description="Proton acceptor" evidence="5">
    <location>
        <position position="186"/>
    </location>
</feature>
<dbReference type="CDD" id="cd06557">
    <property type="entry name" value="KPHMT-like"/>
    <property type="match status" value="1"/>
</dbReference>
<feature type="binding site" evidence="5">
    <location>
        <position position="87"/>
    </location>
    <ligand>
        <name>3-methyl-2-oxobutanoate</name>
        <dbReference type="ChEBI" id="CHEBI:11851"/>
    </ligand>
</feature>
<dbReference type="NCBIfam" id="TIGR00222">
    <property type="entry name" value="panB"/>
    <property type="match status" value="1"/>
</dbReference>
<comment type="pathway">
    <text evidence="5">Cofactor biosynthesis; (R)-pantothenate biosynthesis; (R)-pantoate from 3-methyl-2-oxobutanoate: step 1/2.</text>
</comment>
<gene>
    <name evidence="5 6" type="primary">panB</name>
    <name evidence="6" type="ORF">G9U52_02450</name>
</gene>
<organism evidence="6 7">
    <name type="scientific">Paenibacillus agricola</name>
    <dbReference type="NCBI Taxonomy" id="2716264"/>
    <lineage>
        <taxon>Bacteria</taxon>
        <taxon>Bacillati</taxon>
        <taxon>Bacillota</taxon>
        <taxon>Bacilli</taxon>
        <taxon>Bacillales</taxon>
        <taxon>Paenibacillaceae</taxon>
        <taxon>Paenibacillus</taxon>
    </lineage>
</organism>
<evidence type="ECO:0000256" key="3">
    <source>
        <dbReference type="ARBA" id="ARBA00022655"/>
    </source>
</evidence>
<feature type="binding site" evidence="5">
    <location>
        <begin position="48"/>
        <end position="49"/>
    </location>
    <ligand>
        <name>3-methyl-2-oxobutanoate</name>
        <dbReference type="ChEBI" id="CHEBI:11851"/>
    </ligand>
</feature>
<dbReference type="InterPro" id="IPR015813">
    <property type="entry name" value="Pyrv/PenolPyrv_kinase-like_dom"/>
</dbReference>
<dbReference type="PANTHER" id="PTHR20881">
    <property type="entry name" value="3-METHYL-2-OXOBUTANOATE HYDROXYMETHYLTRANSFERASE"/>
    <property type="match status" value="1"/>
</dbReference>
<protein>
    <recommendedName>
        <fullName evidence="5">3-methyl-2-oxobutanoate hydroxymethyltransferase</fullName>
        <ecNumber evidence="5">2.1.2.11</ecNumber>
    </recommendedName>
    <alternativeName>
        <fullName evidence="5">Ketopantoate hydroxymethyltransferase</fullName>
        <shortName evidence="5">KPHMT</shortName>
    </alternativeName>
</protein>
<feature type="binding site" evidence="5">
    <location>
        <position position="48"/>
    </location>
    <ligand>
        <name>Mg(2+)</name>
        <dbReference type="ChEBI" id="CHEBI:18420"/>
    </ligand>
</feature>
<comment type="subcellular location">
    <subcellularLocation>
        <location evidence="5">Cytoplasm</location>
    </subcellularLocation>
</comment>
<dbReference type="RefSeq" id="WP_166145623.1">
    <property type="nucleotide sequence ID" value="NZ_JAAOIW010000001.1"/>
</dbReference>
<dbReference type="PIRSF" id="PIRSF000388">
    <property type="entry name" value="Pantoate_hydroxy_MeTrfase"/>
    <property type="match status" value="1"/>
</dbReference>
<dbReference type="EC" id="2.1.2.11" evidence="5"/>